<comment type="caution">
    <text evidence="2">The sequence shown here is derived from an EMBL/GenBank/DDBJ whole genome shotgun (WGS) entry which is preliminary data.</text>
</comment>
<organism evidence="2 3">
    <name type="scientific">Shuttleworthella satelles DSM 14600</name>
    <dbReference type="NCBI Taxonomy" id="626523"/>
    <lineage>
        <taxon>Bacteria</taxon>
        <taxon>Bacillati</taxon>
        <taxon>Bacillota</taxon>
        <taxon>Clostridia</taxon>
        <taxon>Lachnospirales</taxon>
        <taxon>Lachnospiraceae</taxon>
        <taxon>Shuttleworthella</taxon>
    </lineage>
</organism>
<name>C4GDA6_9FIRM</name>
<dbReference type="PANTHER" id="PTHR38446">
    <property type="entry name" value="BLL0914 PROTEIN"/>
    <property type="match status" value="1"/>
</dbReference>
<feature type="transmembrane region" description="Helical" evidence="1">
    <location>
        <begin position="102"/>
        <end position="120"/>
    </location>
</feature>
<dbReference type="STRING" id="626523.GCWU000342_02079"/>
<keyword evidence="3" id="KW-1185">Reference proteome</keyword>
<evidence type="ECO:0000256" key="1">
    <source>
        <dbReference type="SAM" id="Phobius"/>
    </source>
</evidence>
<dbReference type="Pfam" id="PF06993">
    <property type="entry name" value="DUF1304"/>
    <property type="match status" value="1"/>
</dbReference>
<evidence type="ECO:0008006" key="4">
    <source>
        <dbReference type="Google" id="ProtNLM"/>
    </source>
</evidence>
<proteinExistence type="predicted"/>
<dbReference type="HOGENOM" id="CLU_129819_2_1_9"/>
<dbReference type="AlphaFoldDB" id="C4GDA6"/>
<dbReference type="InterPro" id="IPR009732">
    <property type="entry name" value="DUF1304"/>
</dbReference>
<dbReference type="eggNOG" id="COG3759">
    <property type="taxonomic scope" value="Bacteria"/>
</dbReference>
<evidence type="ECO:0000313" key="2">
    <source>
        <dbReference type="EMBL" id="EEP27385.1"/>
    </source>
</evidence>
<feature type="transmembrane region" description="Helical" evidence="1">
    <location>
        <begin position="57"/>
        <end position="74"/>
    </location>
</feature>
<keyword evidence="1" id="KW-0812">Transmembrane</keyword>
<dbReference type="EMBL" id="ACIP02000007">
    <property type="protein sequence ID" value="EEP27385.1"/>
    <property type="molecule type" value="Genomic_DNA"/>
</dbReference>
<sequence>MMKLLTDILVLLVALEFCFIFYLESVRTSSARTASVFGMEEGELKRPSVDLLFKNQGVYNLVIALMLILGAFVFHSPLVVALFLANIIVVAAYGAISSSPRIFPMQAGLAVIAAICLAIGKAV</sequence>
<keyword evidence="1" id="KW-1133">Transmembrane helix</keyword>
<gene>
    <name evidence="2" type="ORF">GCWU000342_02079</name>
</gene>
<dbReference type="PANTHER" id="PTHR38446:SF1">
    <property type="entry name" value="BLL0914 PROTEIN"/>
    <property type="match status" value="1"/>
</dbReference>
<dbReference type="Proteomes" id="UP000003494">
    <property type="component" value="Unassembled WGS sequence"/>
</dbReference>
<reference evidence="2" key="1">
    <citation type="submission" date="2009-04" db="EMBL/GenBank/DDBJ databases">
        <authorList>
            <person name="Weinstock G."/>
            <person name="Sodergren E."/>
            <person name="Clifton S."/>
            <person name="Fulton L."/>
            <person name="Fulton B."/>
            <person name="Courtney L."/>
            <person name="Fronick C."/>
            <person name="Harrison M."/>
            <person name="Strong C."/>
            <person name="Farmer C."/>
            <person name="Delahaunty K."/>
            <person name="Markovic C."/>
            <person name="Hall O."/>
            <person name="Minx P."/>
            <person name="Tomlinson C."/>
            <person name="Mitreva M."/>
            <person name="Nelson J."/>
            <person name="Hou S."/>
            <person name="Wollam A."/>
            <person name="Pepin K.H."/>
            <person name="Johnson M."/>
            <person name="Bhonagiri V."/>
            <person name="Nash W.E."/>
            <person name="Warren W."/>
            <person name="Chinwalla A."/>
            <person name="Mardis E.R."/>
            <person name="Wilson R.K."/>
        </authorList>
    </citation>
    <scope>NUCLEOTIDE SEQUENCE [LARGE SCALE GENOMIC DNA]</scope>
    <source>
        <strain evidence="2">DSM 14600</strain>
    </source>
</reference>
<evidence type="ECO:0000313" key="3">
    <source>
        <dbReference type="Proteomes" id="UP000003494"/>
    </source>
</evidence>
<keyword evidence="1" id="KW-0472">Membrane</keyword>
<protein>
    <recommendedName>
        <fullName evidence="4">DUF1304 domain-containing protein</fullName>
    </recommendedName>
</protein>
<accession>C4GDA6</accession>